<evidence type="ECO:0000259" key="1">
    <source>
        <dbReference type="Pfam" id="PF01425"/>
    </source>
</evidence>
<organism evidence="2 3">
    <name type="scientific">Pseudoxanthomonas winnipegensis</name>
    <dbReference type="NCBI Taxonomy" id="2480810"/>
    <lineage>
        <taxon>Bacteria</taxon>
        <taxon>Pseudomonadati</taxon>
        <taxon>Pseudomonadota</taxon>
        <taxon>Gammaproteobacteria</taxon>
        <taxon>Lysobacterales</taxon>
        <taxon>Lysobacteraceae</taxon>
        <taxon>Pseudoxanthomonas</taxon>
    </lineage>
</organism>
<name>A0A4Q8LD90_9GAMM</name>
<dbReference type="OrthoDB" id="9811471at2"/>
<dbReference type="PANTHER" id="PTHR46310">
    <property type="entry name" value="AMIDASE 1"/>
    <property type="match status" value="1"/>
</dbReference>
<reference evidence="2 3" key="1">
    <citation type="submission" date="2019-02" db="EMBL/GenBank/DDBJ databases">
        <title>WGS of Pseudoxanthomonas species novum from clinical isolates.</title>
        <authorList>
            <person name="Bernier A.-M."/>
            <person name="Bernard K."/>
            <person name="Vachon A."/>
        </authorList>
    </citation>
    <scope>NUCLEOTIDE SEQUENCE [LARGE SCALE GENOMIC DNA]</scope>
    <source>
        <strain evidence="2 3">NML171200</strain>
    </source>
</reference>
<gene>
    <name evidence="2" type="ORF">EA660_04635</name>
</gene>
<evidence type="ECO:0000313" key="3">
    <source>
        <dbReference type="Proteomes" id="UP000292627"/>
    </source>
</evidence>
<dbReference type="InterPro" id="IPR023631">
    <property type="entry name" value="Amidase_dom"/>
</dbReference>
<protein>
    <submittedName>
        <fullName evidence="2">Amidase</fullName>
    </submittedName>
</protein>
<dbReference type="InterPro" id="IPR020556">
    <property type="entry name" value="Amidase_CS"/>
</dbReference>
<feature type="domain" description="Amidase" evidence="1">
    <location>
        <begin position="257"/>
        <end position="364"/>
    </location>
</feature>
<sequence length="380" mass="39064">MTASRERPIFIESLALGDGALRVAVKDTIDIAGLRTRAGSAVFDQDPPAARHARVVERVLSGDCTIVGKTHLHELAFGVTGINARMGTPPNPKFPDRVPGGSSSGSAAAVAAGLVDFALGTDTGGSVRIPAACCGVFGIKPTHGRVSRVGVAPPLSSLDCVGVFAGDAPMLARAMAIIDPGFVPDRGPCAASIGWVQVDADPQIQRAIAIAIEHSGFAHAPIALPLLSQAFDAGLVIINQENWQAFGTLVGHPRMGEDVRARLRAAGDTTPAAVAGAEDVRARFSAAVDAALAQVDALVLPTMPDFPLTLEQGADARAAIGITSLVRPFNLSGHPAITVPLSTPQGLPAGLQLVGRKGDDARLCRIAECLAQRAPNVIVT</sequence>
<dbReference type="Proteomes" id="UP000292627">
    <property type="component" value="Unassembled WGS sequence"/>
</dbReference>
<dbReference type="AlphaFoldDB" id="A0A4Q8LD90"/>
<dbReference type="RefSeq" id="WP_130550400.1">
    <property type="nucleotide sequence ID" value="NZ_SHMC01000002.1"/>
</dbReference>
<dbReference type="Gene3D" id="3.90.1300.10">
    <property type="entry name" value="Amidase signature (AS) domain"/>
    <property type="match status" value="1"/>
</dbReference>
<evidence type="ECO:0000313" key="2">
    <source>
        <dbReference type="EMBL" id="TAA26525.1"/>
    </source>
</evidence>
<dbReference type="PROSITE" id="PS00571">
    <property type="entry name" value="AMIDASES"/>
    <property type="match status" value="1"/>
</dbReference>
<accession>A0A4Q8LD90</accession>
<proteinExistence type="predicted"/>
<dbReference type="InterPro" id="IPR036928">
    <property type="entry name" value="AS_sf"/>
</dbReference>
<dbReference type="EMBL" id="SHMC01000002">
    <property type="protein sequence ID" value="TAA26525.1"/>
    <property type="molecule type" value="Genomic_DNA"/>
</dbReference>
<dbReference type="SUPFAM" id="SSF75304">
    <property type="entry name" value="Amidase signature (AS) enzymes"/>
    <property type="match status" value="1"/>
</dbReference>
<feature type="domain" description="Amidase" evidence="1">
    <location>
        <begin position="23"/>
        <end position="176"/>
    </location>
</feature>
<dbReference type="PANTHER" id="PTHR46310:SF7">
    <property type="entry name" value="AMIDASE 1"/>
    <property type="match status" value="1"/>
</dbReference>
<comment type="caution">
    <text evidence="2">The sequence shown here is derived from an EMBL/GenBank/DDBJ whole genome shotgun (WGS) entry which is preliminary data.</text>
</comment>
<dbReference type="Pfam" id="PF01425">
    <property type="entry name" value="Amidase"/>
    <property type="match status" value="2"/>
</dbReference>